<gene>
    <name evidence="2" type="ORF">EAV92_08975</name>
</gene>
<dbReference type="InterPro" id="IPR019734">
    <property type="entry name" value="TPR_rpt"/>
</dbReference>
<dbReference type="SUPFAM" id="SSF48452">
    <property type="entry name" value="TPR-like"/>
    <property type="match status" value="1"/>
</dbReference>
<protein>
    <submittedName>
        <fullName evidence="2">Uncharacterized protein</fullName>
    </submittedName>
</protein>
<keyword evidence="1" id="KW-0802">TPR repeat</keyword>
<evidence type="ECO:0000256" key="1">
    <source>
        <dbReference type="PROSITE-ProRule" id="PRU00339"/>
    </source>
</evidence>
<sequence>MSIIRQWFESLHEALDDLIIRFPNAAGEERSRMQEQWNTLKSLSDDIVESWLQFEDKLAVFRELDQQGEIAQEPELLLGPFQKGQGYFKLHMFVQAADQLEETVRHYPDMLAARLYLAMSRMHLKEWAEAQRHFRLIAALADEPKLQAIAFNALGCIQAVFAHFDQAQQFFRKAIEADPSFADPRRNLECCRKGGGELQLQFGSAELQAMV</sequence>
<organism evidence="2 3">
    <name type="scientific">Cohnella candidum</name>
    <dbReference type="NCBI Taxonomy" id="2674991"/>
    <lineage>
        <taxon>Bacteria</taxon>
        <taxon>Bacillati</taxon>
        <taxon>Bacillota</taxon>
        <taxon>Bacilli</taxon>
        <taxon>Bacillales</taxon>
        <taxon>Paenibacillaceae</taxon>
        <taxon>Cohnella</taxon>
    </lineage>
</organism>
<dbReference type="Proteomes" id="UP000269097">
    <property type="component" value="Chromosome"/>
</dbReference>
<accession>A0A3G3JWS0</accession>
<dbReference type="RefSeq" id="WP_123040764.1">
    <property type="nucleotide sequence ID" value="NZ_CP033433.1"/>
</dbReference>
<dbReference type="Gene3D" id="1.25.40.10">
    <property type="entry name" value="Tetratricopeptide repeat domain"/>
    <property type="match status" value="1"/>
</dbReference>
<keyword evidence="3" id="KW-1185">Reference proteome</keyword>
<dbReference type="InterPro" id="IPR011990">
    <property type="entry name" value="TPR-like_helical_dom_sf"/>
</dbReference>
<dbReference type="SMART" id="SM00028">
    <property type="entry name" value="TPR"/>
    <property type="match status" value="3"/>
</dbReference>
<proteinExistence type="predicted"/>
<feature type="repeat" description="TPR" evidence="1">
    <location>
        <begin position="148"/>
        <end position="181"/>
    </location>
</feature>
<evidence type="ECO:0000313" key="3">
    <source>
        <dbReference type="Proteomes" id="UP000269097"/>
    </source>
</evidence>
<dbReference type="EMBL" id="CP033433">
    <property type="protein sequence ID" value="AYQ72682.1"/>
    <property type="molecule type" value="Genomic_DNA"/>
</dbReference>
<name>A0A3G3JWS0_9BACL</name>
<evidence type="ECO:0000313" key="2">
    <source>
        <dbReference type="EMBL" id="AYQ72682.1"/>
    </source>
</evidence>
<dbReference type="KEGG" id="coh:EAV92_08975"/>
<reference evidence="2 3" key="1">
    <citation type="submission" date="2018-10" db="EMBL/GenBank/DDBJ databases">
        <title>Genome Sequence of Cohnella sp.</title>
        <authorList>
            <person name="Srinivasan S."/>
            <person name="Kim M.K."/>
        </authorList>
    </citation>
    <scope>NUCLEOTIDE SEQUENCE [LARGE SCALE GENOMIC DNA]</scope>
    <source>
        <strain evidence="2 3">18JY8-7</strain>
    </source>
</reference>
<dbReference type="PROSITE" id="PS50005">
    <property type="entry name" value="TPR"/>
    <property type="match status" value="1"/>
</dbReference>
<dbReference type="AlphaFoldDB" id="A0A3G3JWS0"/>